<dbReference type="PROSITE" id="PS51257">
    <property type="entry name" value="PROKAR_LIPOPROTEIN"/>
    <property type="match status" value="1"/>
</dbReference>
<evidence type="ECO:0000313" key="7">
    <source>
        <dbReference type="Proteomes" id="UP001500957"/>
    </source>
</evidence>
<sequence>MRPRPHVRSRAVVALLALVTVSACGSRVDLSAQRAAELGPVVETRTLEDPAGPAVDIAPGAIAADPLSPAGPATAAPGSSVAPTTAPAGSSGSRGGTSGVTTTTGSAKLDGASRGEANVCPQQGPPITIGQVGSWSGLIGQSVSQGKTALQVWARYMNDHGGVACHPVRVISKDDQSDSSLATSAVQSLIQDEKVSALVGSFSIISVAGYVQGIKNSGVPTIGGDGTTEPWTTNPLLFDVGGAILEQYFLAAKAHAQRGFTKLAIITCVEATSCTDAAESLSSGPLSAEAAGQQVVLKQTTSITQADYTSACQSAKNAGANSIFLGLDAASITRFAASCDTLGYHPQLYTVSLAASFDVASPSLQDFEIQVGSPVFPYTENRTAAQHVFHEAFAKYAPGVKVNSGASQAWTAGMMFARALEKLGPAAISQTITPAHVLRGLGMIKAETLGGLIPSTTYTFGQSHTPAGKCGAILIFRKGAWSAINGGRFTCV</sequence>
<comment type="similarity">
    <text evidence="1">Belongs to the leucine-binding protein family.</text>
</comment>
<evidence type="ECO:0000313" key="6">
    <source>
        <dbReference type="EMBL" id="GAA0617233.1"/>
    </source>
</evidence>
<dbReference type="Gene3D" id="3.40.50.2300">
    <property type="match status" value="2"/>
</dbReference>
<feature type="compositionally biased region" description="Low complexity" evidence="3">
    <location>
        <begin position="68"/>
        <end position="91"/>
    </location>
</feature>
<feature type="signal peptide" evidence="4">
    <location>
        <begin position="1"/>
        <end position="25"/>
    </location>
</feature>
<dbReference type="RefSeq" id="WP_344604058.1">
    <property type="nucleotide sequence ID" value="NZ_BAAAHE010000014.1"/>
</dbReference>
<evidence type="ECO:0000256" key="2">
    <source>
        <dbReference type="ARBA" id="ARBA00022729"/>
    </source>
</evidence>
<dbReference type="PANTHER" id="PTHR30483">
    <property type="entry name" value="LEUCINE-SPECIFIC-BINDING PROTEIN"/>
    <property type="match status" value="1"/>
</dbReference>
<feature type="region of interest" description="Disordered" evidence="3">
    <location>
        <begin position="66"/>
        <end position="124"/>
    </location>
</feature>
<proteinExistence type="inferred from homology"/>
<accession>A0ABP3RTT5</accession>
<name>A0ABP3RTT5_9ACTN</name>
<reference evidence="7" key="1">
    <citation type="journal article" date="2019" name="Int. J. Syst. Evol. Microbiol.">
        <title>The Global Catalogue of Microorganisms (GCM) 10K type strain sequencing project: providing services to taxonomists for standard genome sequencing and annotation.</title>
        <authorList>
            <consortium name="The Broad Institute Genomics Platform"/>
            <consortium name="The Broad Institute Genome Sequencing Center for Infectious Disease"/>
            <person name="Wu L."/>
            <person name="Ma J."/>
        </authorList>
    </citation>
    <scope>NUCLEOTIDE SEQUENCE [LARGE SCALE GENOMIC DNA]</scope>
    <source>
        <strain evidence="7">JCM 10671</strain>
    </source>
</reference>
<dbReference type="Pfam" id="PF13458">
    <property type="entry name" value="Peripla_BP_6"/>
    <property type="match status" value="1"/>
</dbReference>
<feature type="domain" description="Leucine-binding protein" evidence="5">
    <location>
        <begin position="126"/>
        <end position="448"/>
    </location>
</feature>
<evidence type="ECO:0000259" key="5">
    <source>
        <dbReference type="Pfam" id="PF13458"/>
    </source>
</evidence>
<feature type="chain" id="PRO_5045391887" description="Leucine-binding protein domain-containing protein" evidence="4">
    <location>
        <begin position="26"/>
        <end position="492"/>
    </location>
</feature>
<dbReference type="SUPFAM" id="SSF53822">
    <property type="entry name" value="Periplasmic binding protein-like I"/>
    <property type="match status" value="1"/>
</dbReference>
<keyword evidence="2 4" id="KW-0732">Signal</keyword>
<protein>
    <recommendedName>
        <fullName evidence="5">Leucine-binding protein domain-containing protein</fullName>
    </recommendedName>
</protein>
<evidence type="ECO:0000256" key="3">
    <source>
        <dbReference type="SAM" id="MobiDB-lite"/>
    </source>
</evidence>
<comment type="caution">
    <text evidence="6">The sequence shown here is derived from an EMBL/GenBank/DDBJ whole genome shotgun (WGS) entry which is preliminary data.</text>
</comment>
<evidence type="ECO:0000256" key="4">
    <source>
        <dbReference type="SAM" id="SignalP"/>
    </source>
</evidence>
<dbReference type="EMBL" id="BAAAHE010000014">
    <property type="protein sequence ID" value="GAA0617233.1"/>
    <property type="molecule type" value="Genomic_DNA"/>
</dbReference>
<dbReference type="InterPro" id="IPR051010">
    <property type="entry name" value="BCAA_transport"/>
</dbReference>
<organism evidence="6 7">
    <name type="scientific">Sporichthya brevicatena</name>
    <dbReference type="NCBI Taxonomy" id="171442"/>
    <lineage>
        <taxon>Bacteria</taxon>
        <taxon>Bacillati</taxon>
        <taxon>Actinomycetota</taxon>
        <taxon>Actinomycetes</taxon>
        <taxon>Sporichthyales</taxon>
        <taxon>Sporichthyaceae</taxon>
        <taxon>Sporichthya</taxon>
    </lineage>
</organism>
<keyword evidence="7" id="KW-1185">Reference proteome</keyword>
<evidence type="ECO:0000256" key="1">
    <source>
        <dbReference type="ARBA" id="ARBA00010062"/>
    </source>
</evidence>
<gene>
    <name evidence="6" type="ORF">GCM10009547_19280</name>
</gene>
<dbReference type="Proteomes" id="UP001500957">
    <property type="component" value="Unassembled WGS sequence"/>
</dbReference>
<dbReference type="InterPro" id="IPR028082">
    <property type="entry name" value="Peripla_BP_I"/>
</dbReference>
<dbReference type="InterPro" id="IPR028081">
    <property type="entry name" value="Leu-bd"/>
</dbReference>